<dbReference type="GO" id="GO:0003954">
    <property type="term" value="F:NADH dehydrogenase activity"/>
    <property type="evidence" value="ECO:0007669"/>
    <property type="project" value="TreeGrafter"/>
</dbReference>
<keyword evidence="14 16" id="KW-0472">Membrane</keyword>
<evidence type="ECO:0000256" key="5">
    <source>
        <dbReference type="ARBA" id="ARBA00022660"/>
    </source>
</evidence>
<dbReference type="RefSeq" id="YP_003934273.1">
    <property type="nucleotide sequence ID" value="NC_014581.1"/>
</dbReference>
<feature type="transmembrane region" description="Helical" evidence="16">
    <location>
        <begin position="88"/>
        <end position="108"/>
    </location>
</feature>
<evidence type="ECO:0000256" key="3">
    <source>
        <dbReference type="ARBA" id="ARBA00021096"/>
    </source>
</evidence>
<evidence type="ECO:0000259" key="17">
    <source>
        <dbReference type="Pfam" id="PF00361"/>
    </source>
</evidence>
<feature type="transmembrane region" description="Helical" evidence="16">
    <location>
        <begin position="487"/>
        <end position="508"/>
    </location>
</feature>
<dbReference type="InterPro" id="IPR001516">
    <property type="entry name" value="Proton_antipo_N"/>
</dbReference>
<keyword evidence="5" id="KW-0679">Respiratory chain</keyword>
<feature type="domain" description="NADH dehydrogenase subunit 5 C-terminal" evidence="19">
    <location>
        <begin position="424"/>
        <end position="597"/>
    </location>
</feature>
<dbReference type="InterPro" id="IPR003945">
    <property type="entry name" value="NU5C-like"/>
</dbReference>
<feature type="domain" description="NADH:quinone oxidoreductase/Mrp antiporter transmembrane" evidence="17">
    <location>
        <begin position="138"/>
        <end position="413"/>
    </location>
</feature>
<feature type="transmembrane region" description="Helical" evidence="16">
    <location>
        <begin position="327"/>
        <end position="349"/>
    </location>
</feature>
<proteinExistence type="inferred from homology"/>
<evidence type="ECO:0000256" key="9">
    <source>
        <dbReference type="ARBA" id="ARBA00022982"/>
    </source>
</evidence>
<feature type="transmembrane region" description="Helical" evidence="16">
    <location>
        <begin position="456"/>
        <end position="475"/>
    </location>
</feature>
<feature type="transmembrane region" description="Helical" evidence="16">
    <location>
        <begin position="275"/>
        <end position="296"/>
    </location>
</feature>
<feature type="transmembrane region" description="Helical" evidence="16">
    <location>
        <begin position="303"/>
        <end position="321"/>
    </location>
</feature>
<evidence type="ECO:0000256" key="11">
    <source>
        <dbReference type="ARBA" id="ARBA00023027"/>
    </source>
</evidence>
<feature type="transmembrane region" description="Helical" evidence="16">
    <location>
        <begin position="205"/>
        <end position="224"/>
    </location>
</feature>
<comment type="catalytic activity">
    <reaction evidence="15 16">
        <text>a ubiquinone + NADH + 5 H(+)(in) = a ubiquinol + NAD(+) + 4 H(+)(out)</text>
        <dbReference type="Rhea" id="RHEA:29091"/>
        <dbReference type="Rhea" id="RHEA-COMP:9565"/>
        <dbReference type="Rhea" id="RHEA-COMP:9566"/>
        <dbReference type="ChEBI" id="CHEBI:15378"/>
        <dbReference type="ChEBI" id="CHEBI:16389"/>
        <dbReference type="ChEBI" id="CHEBI:17976"/>
        <dbReference type="ChEBI" id="CHEBI:57540"/>
        <dbReference type="ChEBI" id="CHEBI:57945"/>
        <dbReference type="EC" id="7.1.1.2"/>
    </reaction>
</comment>
<dbReference type="GO" id="GO:0042773">
    <property type="term" value="P:ATP synthesis coupled electron transport"/>
    <property type="evidence" value="ECO:0007669"/>
    <property type="project" value="InterPro"/>
</dbReference>
<feature type="transmembrane region" description="Helical" evidence="16">
    <location>
        <begin position="120"/>
        <end position="139"/>
    </location>
</feature>
<dbReference type="Pfam" id="PF06455">
    <property type="entry name" value="NADH5_C"/>
    <property type="match status" value="1"/>
</dbReference>
<keyword evidence="11 16" id="KW-0520">NAD</keyword>
<keyword evidence="13 16" id="KW-0496">Mitochondrion</keyword>
<keyword evidence="6 16" id="KW-0812">Transmembrane</keyword>
<dbReference type="CTD" id="4540"/>
<evidence type="ECO:0000313" key="20">
    <source>
        <dbReference type="EMBL" id="BAJ21241.1"/>
    </source>
</evidence>
<dbReference type="Pfam" id="PF00662">
    <property type="entry name" value="Proton_antipo_N"/>
    <property type="match status" value="1"/>
</dbReference>
<dbReference type="EMBL" id="AP011543">
    <property type="protein sequence ID" value="BAJ21241.1"/>
    <property type="molecule type" value="Genomic_DNA"/>
</dbReference>
<gene>
    <name evidence="20" type="primary">ND5</name>
</gene>
<geneLocation type="mitochondrion" evidence="20"/>
<sequence length="608" mass="67373">MTKFPLTALVALTFTTLAILSILSPFFRQWANFHENTVSAVKTALYLSLVPLLVFIINGADNTVKASTSLPWFNTFCTSFTFWTTFDLYQIIFLPIALFVTGSILHFSTWYMQTDPKMRMFSAHLLVFLFAMILLISAGNLTLLFTGWEGVGIMSFLLIGWYSSRAEAATAALMAVIYNRVGDITFMAAFAWLMKFGGSSNLDYMFSQGIPTAIVICFMVGAASKSAQFMFHPWLISAMEGPTPVSALLHSSTMVVAGVFLLIRLHPMLTNNPLALTMCLCLGALTSTFAAWSATMQNDVKKIIALSTSSQLGLMMVAIGINLPNLAFFHMCTHAFFKAMLFLCSGVIIHNLKDVQDIRHMGGLLKSLPITSACMTVGSLALMGTPYLIAFYSKDAIIEATTNSYVNSMALLLTLVATSCTALYSLRMIYSTLLRQPRISEPVHAFEEPQTVKTPLLRLALGSTVGGPILFWILFPSFPKEATLPELFKWAALLISVVSFLTALLVAWQHHWSQPPESDSLTKDLDPALLERPIHRKVTDVVLDSAWEITAFGVEHAFWKRMGLDKLPSAQLRPTKILHMSHKGLIQLYLAMFFVTLNEICAFLYLLA</sequence>
<evidence type="ECO:0000256" key="10">
    <source>
        <dbReference type="ARBA" id="ARBA00022989"/>
    </source>
</evidence>
<dbReference type="InterPro" id="IPR001750">
    <property type="entry name" value="ND/Mrp_TM"/>
</dbReference>
<evidence type="ECO:0000256" key="6">
    <source>
        <dbReference type="ARBA" id="ARBA00022692"/>
    </source>
</evidence>
<evidence type="ECO:0000256" key="12">
    <source>
        <dbReference type="ARBA" id="ARBA00023075"/>
    </source>
</evidence>
<evidence type="ECO:0000256" key="1">
    <source>
        <dbReference type="ARBA" id="ARBA00004448"/>
    </source>
</evidence>
<evidence type="ECO:0000256" key="15">
    <source>
        <dbReference type="ARBA" id="ARBA00049551"/>
    </source>
</evidence>
<evidence type="ECO:0000259" key="18">
    <source>
        <dbReference type="Pfam" id="PF00662"/>
    </source>
</evidence>
<comment type="similarity">
    <text evidence="16">Belongs to the complex I subunit 5 family.</text>
</comment>
<keyword evidence="9" id="KW-0249">Electron transport</keyword>
<accession>E1NZ14</accession>
<evidence type="ECO:0000256" key="13">
    <source>
        <dbReference type="ARBA" id="ARBA00023128"/>
    </source>
</evidence>
<evidence type="ECO:0000256" key="4">
    <source>
        <dbReference type="ARBA" id="ARBA00022448"/>
    </source>
</evidence>
<feature type="transmembrane region" description="Helical" evidence="16">
    <location>
        <begin position="370"/>
        <end position="393"/>
    </location>
</feature>
<feature type="transmembrane region" description="Helical" evidence="16">
    <location>
        <begin position="39"/>
        <end position="60"/>
    </location>
</feature>
<evidence type="ECO:0000256" key="7">
    <source>
        <dbReference type="ARBA" id="ARBA00022792"/>
    </source>
</evidence>
<feature type="transmembrane region" description="Helical" evidence="16">
    <location>
        <begin position="6"/>
        <end position="27"/>
    </location>
</feature>
<comment type="function">
    <text evidence="16">Core subunit of the mitochondrial membrane respiratory chain NADH dehydrogenase (Complex I) which catalyzes electron transfer from NADH through the respiratory chain, using ubiquinone as an electron acceptor. Essential for the catalytic activity and assembly of complex I.</text>
</comment>
<evidence type="ECO:0000256" key="16">
    <source>
        <dbReference type="RuleBase" id="RU003404"/>
    </source>
</evidence>
<feature type="transmembrane region" description="Helical" evidence="16">
    <location>
        <begin position="245"/>
        <end position="263"/>
    </location>
</feature>
<feature type="domain" description="NADH-Ubiquinone oxidoreductase (complex I) chain 5 N-terminal" evidence="18">
    <location>
        <begin position="72"/>
        <end position="121"/>
    </location>
</feature>
<dbReference type="GO" id="GO:0015990">
    <property type="term" value="P:electron transport coupled proton transport"/>
    <property type="evidence" value="ECO:0007669"/>
    <property type="project" value="TreeGrafter"/>
</dbReference>
<dbReference type="InterPro" id="IPR010934">
    <property type="entry name" value="NADH_DH_su5_C"/>
</dbReference>
<reference evidence="20" key="1">
    <citation type="journal article" date="2010" name="Genes Genet. Syst.">
        <title>Complete mitochondrial genomes and novel gene rearrangements in two dicroglossid frogs, Hoplobatrachus tigerinus and Euphlyctis hexadactylus, from Bangladesh.</title>
        <authorList>
            <person name="Alam M.S."/>
            <person name="Kurabayashi A."/>
            <person name="Hayashi Y."/>
            <person name="Sano N."/>
            <person name="Khan M.M.R."/>
            <person name="Fujii T."/>
            <person name="Sumida M."/>
        </authorList>
    </citation>
    <scope>NUCLEOTIDE SEQUENCE</scope>
    <source>
        <tissue evidence="20">Muscle</tissue>
    </source>
</reference>
<keyword evidence="10 16" id="KW-1133">Transmembrane helix</keyword>
<dbReference type="Pfam" id="PF00361">
    <property type="entry name" value="Proton_antipo_M"/>
    <property type="match status" value="1"/>
</dbReference>
<protein>
    <recommendedName>
        <fullName evidence="3 16">NADH-ubiquinone oxidoreductase chain 5</fullName>
        <ecNumber evidence="2 16">7.1.1.2</ecNumber>
    </recommendedName>
</protein>
<feature type="transmembrane region" description="Helical" evidence="16">
    <location>
        <begin position="405"/>
        <end position="426"/>
    </location>
</feature>
<dbReference type="GO" id="GO:0008137">
    <property type="term" value="F:NADH dehydrogenase (ubiquinone) activity"/>
    <property type="evidence" value="ECO:0007669"/>
    <property type="project" value="UniProtKB-EC"/>
</dbReference>
<evidence type="ECO:0000256" key="14">
    <source>
        <dbReference type="ARBA" id="ARBA00023136"/>
    </source>
</evidence>
<keyword evidence="7" id="KW-0999">Mitochondrion inner membrane</keyword>
<dbReference type="PRINTS" id="PR01434">
    <property type="entry name" value="NADHDHGNASE5"/>
</dbReference>
<feature type="transmembrane region" description="Helical" evidence="16">
    <location>
        <begin position="586"/>
        <end position="607"/>
    </location>
</feature>
<organism evidence="20">
    <name type="scientific">Hoplobatrachus tigerinus</name>
    <name type="common">Indian bullfrog</name>
    <name type="synonym">Rana tigerina</name>
    <dbReference type="NCBI Taxonomy" id="103373"/>
    <lineage>
        <taxon>Eukaryota</taxon>
        <taxon>Metazoa</taxon>
        <taxon>Chordata</taxon>
        <taxon>Craniata</taxon>
        <taxon>Vertebrata</taxon>
        <taxon>Euteleostomi</taxon>
        <taxon>Amphibia</taxon>
        <taxon>Batrachia</taxon>
        <taxon>Anura</taxon>
        <taxon>Neobatrachia</taxon>
        <taxon>Ranoidea</taxon>
        <taxon>Dicroglossidae</taxon>
        <taxon>Dicroglossinae</taxon>
        <taxon>Hoplobatrachus</taxon>
    </lineage>
</organism>
<dbReference type="PANTHER" id="PTHR42829">
    <property type="entry name" value="NADH-UBIQUINONE OXIDOREDUCTASE CHAIN 5"/>
    <property type="match status" value="1"/>
</dbReference>
<keyword evidence="8" id="KW-1278">Translocase</keyword>
<keyword evidence="4 16" id="KW-0813">Transport</keyword>
<name>E1NZ14_HOPTI</name>
<keyword evidence="12 16" id="KW-0830">Ubiquinone</keyword>
<dbReference type="GO" id="GO:0005743">
    <property type="term" value="C:mitochondrial inner membrane"/>
    <property type="evidence" value="ECO:0007669"/>
    <property type="project" value="UniProtKB-SubCell"/>
</dbReference>
<dbReference type="AlphaFoldDB" id="E1NZ14"/>
<dbReference type="EC" id="7.1.1.2" evidence="2 16"/>
<comment type="subcellular location">
    <subcellularLocation>
        <location evidence="1">Mitochondrion inner membrane</location>
        <topology evidence="1">Multi-pass membrane protein</topology>
    </subcellularLocation>
</comment>
<evidence type="ECO:0000256" key="8">
    <source>
        <dbReference type="ARBA" id="ARBA00022967"/>
    </source>
</evidence>
<feature type="transmembrane region" description="Helical" evidence="16">
    <location>
        <begin position="171"/>
        <end position="193"/>
    </location>
</feature>
<dbReference type="GeneID" id="9829986"/>
<evidence type="ECO:0000259" key="19">
    <source>
        <dbReference type="Pfam" id="PF06455"/>
    </source>
</evidence>
<evidence type="ECO:0000256" key="2">
    <source>
        <dbReference type="ARBA" id="ARBA00012944"/>
    </source>
</evidence>
<dbReference type="PANTHER" id="PTHR42829:SF2">
    <property type="entry name" value="NADH-UBIQUINONE OXIDOREDUCTASE CHAIN 5"/>
    <property type="match status" value="1"/>
</dbReference>